<dbReference type="Proteomes" id="UP000006683">
    <property type="component" value="Chromosome"/>
</dbReference>
<feature type="transmembrane region" description="Helical" evidence="1">
    <location>
        <begin position="85"/>
        <end position="103"/>
    </location>
</feature>
<feature type="transmembrane region" description="Helical" evidence="1">
    <location>
        <begin position="51"/>
        <end position="73"/>
    </location>
</feature>
<dbReference type="EMBL" id="CP002209">
    <property type="protein sequence ID" value="ADN74792.1"/>
    <property type="molecule type" value="Genomic_DNA"/>
</dbReference>
<dbReference type="KEGG" id="fbl:Fbal_0578"/>
<accession>E1SQI0</accession>
<keyword evidence="3" id="KW-1185">Reference proteome</keyword>
<dbReference type="GeneID" id="67180824"/>
<proteinExistence type="predicted"/>
<dbReference type="HOGENOM" id="CLU_2167220_0_0_6"/>
<name>E1SQI0_FERBD</name>
<feature type="transmembrane region" description="Helical" evidence="1">
    <location>
        <begin position="12"/>
        <end position="31"/>
    </location>
</feature>
<keyword evidence="1" id="KW-0812">Transmembrane</keyword>
<reference evidence="2 3" key="1">
    <citation type="journal article" date="2010" name="Stand. Genomic Sci.">
        <title>Complete genome sequence of Ferrimonas balearica type strain (PAT).</title>
        <authorList>
            <person name="Nolan M."/>
            <person name="Sikorski J."/>
            <person name="Davenport K."/>
            <person name="Lucas S."/>
            <person name="Glavina Del Rio T."/>
            <person name="Tice H."/>
            <person name="Cheng J."/>
            <person name="Goodwin L."/>
            <person name="Pitluck S."/>
            <person name="Liolios K."/>
            <person name="Ivanova N."/>
            <person name="Mavromatis K."/>
            <person name="Ovchinnikova G."/>
            <person name="Pati A."/>
            <person name="Chen A."/>
            <person name="Palaniappan K."/>
            <person name="Land M."/>
            <person name="Hauser L."/>
            <person name="Chang Y."/>
            <person name="Jeffries C."/>
            <person name="Tapia R."/>
            <person name="Brettin T."/>
            <person name="Detter J."/>
            <person name="Han C."/>
            <person name="Yasawong M."/>
            <person name="Rohde M."/>
            <person name="Tindall B."/>
            <person name="Goker M."/>
            <person name="Woyke T."/>
            <person name="Bristow J."/>
            <person name="Eisen J."/>
            <person name="Markowitz V."/>
            <person name="Hugenholtz P."/>
            <person name="Kyrpides N."/>
            <person name="Klenk H."/>
            <person name="Lapidus A."/>
        </authorList>
    </citation>
    <scope>NUCLEOTIDE SEQUENCE [LARGE SCALE GENOMIC DNA]</scope>
    <source>
        <strain evidence="3">DSM 9799 / CCM 4581 / KCTC 23876 / PAT</strain>
    </source>
</reference>
<protein>
    <submittedName>
        <fullName evidence="2">Uncharacterized protein</fullName>
    </submittedName>
</protein>
<evidence type="ECO:0000313" key="2">
    <source>
        <dbReference type="EMBL" id="ADN74792.1"/>
    </source>
</evidence>
<dbReference type="STRING" id="550540.Fbal_0578"/>
<gene>
    <name evidence="2" type="ordered locus">Fbal_0578</name>
</gene>
<keyword evidence="1" id="KW-1133">Transmembrane helix</keyword>
<sequence length="110" mass="11589">MNELRRETKLAGLGYALFITAFFLAFGPYAFADGGKEAAEIMGGTVGMVSAISAALVALGGVASCLMSVVFSIQSLRQGPQGQSVAALFLALLPLLLIGLFIWQNQQLMF</sequence>
<dbReference type="AlphaFoldDB" id="E1SQI0"/>
<evidence type="ECO:0000313" key="3">
    <source>
        <dbReference type="Proteomes" id="UP000006683"/>
    </source>
</evidence>
<organism evidence="2 3">
    <name type="scientific">Ferrimonas balearica (strain DSM 9799 / CCM 4581 / KCTC 23876 / PAT)</name>
    <dbReference type="NCBI Taxonomy" id="550540"/>
    <lineage>
        <taxon>Bacteria</taxon>
        <taxon>Pseudomonadati</taxon>
        <taxon>Pseudomonadota</taxon>
        <taxon>Gammaproteobacteria</taxon>
        <taxon>Alteromonadales</taxon>
        <taxon>Ferrimonadaceae</taxon>
        <taxon>Ferrimonas</taxon>
    </lineage>
</organism>
<evidence type="ECO:0000256" key="1">
    <source>
        <dbReference type="SAM" id="Phobius"/>
    </source>
</evidence>
<keyword evidence="1" id="KW-0472">Membrane</keyword>
<dbReference type="RefSeq" id="WP_013344098.1">
    <property type="nucleotide sequence ID" value="NC_014541.1"/>
</dbReference>